<dbReference type="CDD" id="cd11484">
    <property type="entry name" value="SLC-NCS1sbd_CobB-like"/>
    <property type="match status" value="1"/>
</dbReference>
<protein>
    <submittedName>
        <fullName evidence="11">Purine-cytosine permease</fullName>
    </submittedName>
</protein>
<comment type="subcellular location">
    <subcellularLocation>
        <location evidence="1">Membrane</location>
        <topology evidence="1">Multi-pass membrane protein</topology>
    </subcellularLocation>
</comment>
<gene>
    <name evidence="11" type="ORF">MKZ38_003883</name>
</gene>
<evidence type="ECO:0000256" key="3">
    <source>
        <dbReference type="ARBA" id="ARBA00022448"/>
    </source>
</evidence>
<feature type="transmembrane region" description="Helical" evidence="10">
    <location>
        <begin position="159"/>
        <end position="183"/>
    </location>
</feature>
<comment type="caution">
    <text evidence="11">The sequence shown here is derived from an EMBL/GenBank/DDBJ whole genome shotgun (WGS) entry which is preliminary data.</text>
</comment>
<accession>A0AAD5RY74</accession>
<dbReference type="AlphaFoldDB" id="A0AAD5RY74"/>
<feature type="transmembrane region" description="Helical" evidence="10">
    <location>
        <begin position="385"/>
        <end position="406"/>
    </location>
</feature>
<reference evidence="11" key="1">
    <citation type="submission" date="2022-07" db="EMBL/GenBank/DDBJ databases">
        <title>Draft genome sequence of Zalerion maritima ATCC 34329, a (micro)plastics degrading marine fungus.</title>
        <authorList>
            <person name="Paco A."/>
            <person name="Goncalves M.F.M."/>
            <person name="Rocha-Santos T.A.P."/>
            <person name="Alves A."/>
        </authorList>
    </citation>
    <scope>NUCLEOTIDE SEQUENCE</scope>
    <source>
        <strain evidence="11">ATCC 34329</strain>
    </source>
</reference>
<evidence type="ECO:0000256" key="2">
    <source>
        <dbReference type="ARBA" id="ARBA00008974"/>
    </source>
</evidence>
<comment type="similarity">
    <text evidence="2 8">Belongs to the purine-cytosine permease (2.A.39) family.</text>
</comment>
<dbReference type="Gene3D" id="1.10.4160.10">
    <property type="entry name" value="Hydantoin permease"/>
    <property type="match status" value="1"/>
</dbReference>
<keyword evidence="7 8" id="KW-0472">Membrane</keyword>
<dbReference type="GO" id="GO:0015851">
    <property type="term" value="P:nucleobase transport"/>
    <property type="evidence" value="ECO:0007669"/>
    <property type="project" value="UniProtKB-ARBA"/>
</dbReference>
<feature type="transmembrane region" description="Helical" evidence="10">
    <location>
        <begin position="82"/>
        <end position="100"/>
    </location>
</feature>
<name>A0AAD5RY74_9PEZI</name>
<dbReference type="Proteomes" id="UP001201980">
    <property type="component" value="Unassembled WGS sequence"/>
</dbReference>
<feature type="transmembrane region" description="Helical" evidence="10">
    <location>
        <begin position="112"/>
        <end position="138"/>
    </location>
</feature>
<keyword evidence="12" id="KW-1185">Reference proteome</keyword>
<evidence type="ECO:0000256" key="10">
    <source>
        <dbReference type="SAM" id="Phobius"/>
    </source>
</evidence>
<feature type="transmembrane region" description="Helical" evidence="10">
    <location>
        <begin position="332"/>
        <end position="355"/>
    </location>
</feature>
<dbReference type="EMBL" id="JAKWBI020000022">
    <property type="protein sequence ID" value="KAJ2905875.1"/>
    <property type="molecule type" value="Genomic_DNA"/>
</dbReference>
<feature type="transmembrane region" description="Helical" evidence="10">
    <location>
        <begin position="217"/>
        <end position="236"/>
    </location>
</feature>
<evidence type="ECO:0000256" key="9">
    <source>
        <dbReference type="SAM" id="MobiDB-lite"/>
    </source>
</evidence>
<feature type="transmembrane region" description="Helical" evidence="10">
    <location>
        <begin position="495"/>
        <end position="511"/>
    </location>
</feature>
<evidence type="ECO:0000256" key="7">
    <source>
        <dbReference type="ARBA" id="ARBA00023136"/>
    </source>
</evidence>
<dbReference type="GO" id="GO:0000329">
    <property type="term" value="C:fungal-type vacuole membrane"/>
    <property type="evidence" value="ECO:0007669"/>
    <property type="project" value="TreeGrafter"/>
</dbReference>
<feature type="transmembrane region" description="Helical" evidence="10">
    <location>
        <begin position="412"/>
        <end position="435"/>
    </location>
</feature>
<feature type="transmembrane region" description="Helical" evidence="10">
    <location>
        <begin position="256"/>
        <end position="277"/>
    </location>
</feature>
<keyword evidence="6 10" id="KW-1133">Transmembrane helix</keyword>
<dbReference type="GO" id="GO:0022857">
    <property type="term" value="F:transmembrane transporter activity"/>
    <property type="evidence" value="ECO:0007669"/>
    <property type="project" value="InterPro"/>
</dbReference>
<dbReference type="PANTHER" id="PTHR31806:SF1">
    <property type="entry name" value="PURINE-CYTOSINE PERMEASE FCY2-RELATED"/>
    <property type="match status" value="1"/>
</dbReference>
<evidence type="ECO:0000313" key="11">
    <source>
        <dbReference type="EMBL" id="KAJ2905875.1"/>
    </source>
</evidence>
<evidence type="ECO:0000256" key="6">
    <source>
        <dbReference type="ARBA" id="ARBA00022989"/>
    </source>
</evidence>
<dbReference type="PANTHER" id="PTHR31806">
    <property type="entry name" value="PURINE-CYTOSINE PERMEASE FCY2-RELATED"/>
    <property type="match status" value="1"/>
</dbReference>
<dbReference type="GO" id="GO:0005886">
    <property type="term" value="C:plasma membrane"/>
    <property type="evidence" value="ECO:0007669"/>
    <property type="project" value="TreeGrafter"/>
</dbReference>
<organism evidence="11 12">
    <name type="scientific">Zalerion maritima</name>
    <dbReference type="NCBI Taxonomy" id="339359"/>
    <lineage>
        <taxon>Eukaryota</taxon>
        <taxon>Fungi</taxon>
        <taxon>Dikarya</taxon>
        <taxon>Ascomycota</taxon>
        <taxon>Pezizomycotina</taxon>
        <taxon>Sordariomycetes</taxon>
        <taxon>Lulworthiomycetidae</taxon>
        <taxon>Lulworthiales</taxon>
        <taxon>Lulworthiaceae</taxon>
        <taxon>Zalerion</taxon>
    </lineage>
</organism>
<feature type="transmembrane region" description="Helical" evidence="10">
    <location>
        <begin position="289"/>
        <end position="312"/>
    </location>
</feature>
<evidence type="ECO:0000313" key="12">
    <source>
        <dbReference type="Proteomes" id="UP001201980"/>
    </source>
</evidence>
<dbReference type="Pfam" id="PF02133">
    <property type="entry name" value="Transp_cyt_pur"/>
    <property type="match status" value="1"/>
</dbReference>
<feature type="transmembrane region" description="Helical" evidence="10">
    <location>
        <begin position="456"/>
        <end position="475"/>
    </location>
</feature>
<feature type="transmembrane region" description="Helical" evidence="10">
    <location>
        <begin position="189"/>
        <end position="210"/>
    </location>
</feature>
<dbReference type="InterPro" id="IPR026030">
    <property type="entry name" value="Pur-cyt_permease_Fcy2/21/22"/>
</dbReference>
<keyword evidence="4" id="KW-0597">Phosphoprotein</keyword>
<evidence type="ECO:0000256" key="4">
    <source>
        <dbReference type="ARBA" id="ARBA00022553"/>
    </source>
</evidence>
<proteinExistence type="inferred from homology"/>
<dbReference type="InterPro" id="IPR001248">
    <property type="entry name" value="Pur-cyt_permease"/>
</dbReference>
<feature type="region of interest" description="Disordered" evidence="9">
    <location>
        <begin position="1"/>
        <end position="40"/>
    </location>
</feature>
<evidence type="ECO:0000256" key="5">
    <source>
        <dbReference type="ARBA" id="ARBA00022692"/>
    </source>
</evidence>
<evidence type="ECO:0000256" key="8">
    <source>
        <dbReference type="PIRNR" id="PIRNR002744"/>
    </source>
</evidence>
<keyword evidence="3 8" id="KW-0813">Transport</keyword>
<sequence length="521" mass="56998">MSSSFDQSDLEKLQSRTETASPGAEPVEDRRENATSTAQLSQGSGWIASLQRFAGKYGVEQRGIERVPAEERTDSSMSKMGTIWLSSNLVISSFALGALSTPVFHLSFLSTFVTILFTNLGGALPVCFFSTFGCKFGLRQMVLSRFYFGYHVTNKMIALFNILACIGWSAVNVLVGAQLFHAINPSVPGWAGIIALAASTFVVTLFGYRIVHAYERFSWIPSFIVFLVVLGEFARLDKFDPSATPTTVRDETGSVLSFAASIFGFVTGWTSFSADYTVYQPPARSRASIFAWTFAGLFTPLMFTELLGAAVATATRHHPEFDKAYRDSGVGGLLVLVLVPRLSVFGEFCVIVLALSTIANNCPNIYSVSLTLQVFSTQTQQVPRFVWVLAGTVAYIAIAIPAYAHFESALEAFMVSIAYWLAIYEGICLAEHFFFRRRLSAYNLHDYNNASVLPPGWAALSAFCMGAVGVMLGMANKLYKGPIGNLCGGIHGGDVGFELGFVFASLSYIVFRRVEKEYFGR</sequence>
<dbReference type="PIRSF" id="PIRSF002744">
    <property type="entry name" value="Pur-cyt_permease"/>
    <property type="match status" value="1"/>
</dbReference>
<dbReference type="FunFam" id="1.10.4160.10:FF:000002">
    <property type="entry name" value="Purine-cytosine permease fcyB"/>
    <property type="match status" value="1"/>
</dbReference>
<keyword evidence="5 10" id="KW-0812">Transmembrane</keyword>
<evidence type="ECO:0000256" key="1">
    <source>
        <dbReference type="ARBA" id="ARBA00004141"/>
    </source>
</evidence>